<dbReference type="Gene3D" id="1.10.260.40">
    <property type="entry name" value="lambda repressor-like DNA-binding domains"/>
    <property type="match status" value="1"/>
</dbReference>
<evidence type="ECO:0000313" key="2">
    <source>
        <dbReference type="EMBL" id="BAM48121.1"/>
    </source>
</evidence>
<feature type="domain" description="HTH cro/C1-type" evidence="1">
    <location>
        <begin position="81"/>
        <end position="111"/>
    </location>
</feature>
<name>K0J5E1_AMPXN</name>
<dbReference type="eggNOG" id="COG2944">
    <property type="taxonomic scope" value="Bacteria"/>
</dbReference>
<protein>
    <recommendedName>
        <fullName evidence="1">HTH cro/C1-type domain-containing protein</fullName>
    </recommendedName>
</protein>
<dbReference type="NCBIfam" id="TIGR03830">
    <property type="entry name" value="CxxCG_CxxCG_HTH"/>
    <property type="match status" value="1"/>
</dbReference>
<dbReference type="KEGG" id="axl:AXY_19890"/>
<dbReference type="STRING" id="698758.AXY_19890"/>
<dbReference type="HOGENOM" id="CLU_069064_0_0_9"/>
<evidence type="ECO:0000313" key="3">
    <source>
        <dbReference type="Proteomes" id="UP000006294"/>
    </source>
</evidence>
<sequence length="337" mass="38975">MEEIKVEKKLCILCMEEHGIRTVKMSETEEFKGTSVEFEAVYEYCDQTDELLETEEYIKSNSLAMKDAYRRKVGLLTSDEIIAIREKYKLSQKNFSEVLDWGRATITRYENHQVQDRAHDDVLRKINSDPKWMLQMLDRARDKIPSSALNSSLLVAKEEFSKMHNQYLIDSIQSIYANLHDEDMTGGVQLNLNKVVEIINYFATKIKSLHKVKLMKMLWYADYLNYKRHEKSITGLVYGALPMGAVPKGSEVIIDLDGIKYEEVLYDHVAYRFLPVEGIEFNSLTNEEVDTLETVIAEVGDLNTQDIIKKMHSEEAYKCTSANEIISFKYADQLSID</sequence>
<dbReference type="InterPro" id="IPR010982">
    <property type="entry name" value="Lambda_DNA-bd_dom_sf"/>
</dbReference>
<evidence type="ECO:0000259" key="1">
    <source>
        <dbReference type="PROSITE" id="PS50943"/>
    </source>
</evidence>
<dbReference type="Proteomes" id="UP000006294">
    <property type="component" value="Chromosome"/>
</dbReference>
<dbReference type="PROSITE" id="PS50943">
    <property type="entry name" value="HTH_CROC1"/>
    <property type="match status" value="1"/>
</dbReference>
<organism evidence="2 3">
    <name type="scientific">Amphibacillus xylanus (strain ATCC 51415 / DSM 6626 / JCM 7361 / LMG 17667 / NBRC 15112 / Ep01)</name>
    <dbReference type="NCBI Taxonomy" id="698758"/>
    <lineage>
        <taxon>Bacteria</taxon>
        <taxon>Bacillati</taxon>
        <taxon>Bacillota</taxon>
        <taxon>Bacilli</taxon>
        <taxon>Bacillales</taxon>
        <taxon>Bacillaceae</taxon>
        <taxon>Amphibacillus</taxon>
    </lineage>
</organism>
<dbReference type="CDD" id="cd00093">
    <property type="entry name" value="HTH_XRE"/>
    <property type="match status" value="1"/>
</dbReference>
<reference evidence="2 3" key="1">
    <citation type="submission" date="2011-01" db="EMBL/GenBank/DDBJ databases">
        <title>Whole genome sequence of Amphibacillus xylinus NBRC 15112.</title>
        <authorList>
            <person name="Nakazawa H."/>
            <person name="Katano Y."/>
            <person name="Nakamura S."/>
            <person name="Sasagawa M."/>
            <person name="Fukada J."/>
            <person name="Arai T."/>
            <person name="Sasakura N."/>
            <person name="Mochizuki D."/>
            <person name="Hosoyama A."/>
            <person name="Harada K."/>
            <person name="Horikawa H."/>
            <person name="Kato Y."/>
            <person name="Harada T."/>
            <person name="Sasaki K."/>
            <person name="Sekiguchi M."/>
            <person name="Hodoyama M."/>
            <person name="Nishiko R."/>
            <person name="Narita H."/>
            <person name="Hanamaki A."/>
            <person name="Hata C."/>
            <person name="Konno Y."/>
            <person name="Niimura Y."/>
            <person name="Yamazaki S."/>
            <person name="Fujita N."/>
        </authorList>
    </citation>
    <scope>NUCLEOTIDE SEQUENCE [LARGE SCALE GENOMIC DNA]</scope>
    <source>
        <strain evidence="3">ATCC 51415 / DSM 6626 / JCM 7361 / LMG 17667 / NBRC 15112 / Ep01</strain>
    </source>
</reference>
<dbReference type="AlphaFoldDB" id="K0J5E1"/>
<dbReference type="InterPro" id="IPR001387">
    <property type="entry name" value="Cro/C1-type_HTH"/>
</dbReference>
<accession>K0J5E1</accession>
<proteinExistence type="predicted"/>
<keyword evidence="3" id="KW-1185">Reference proteome</keyword>
<dbReference type="InterPro" id="IPR025272">
    <property type="entry name" value="SocA_Panacea"/>
</dbReference>
<dbReference type="RefSeq" id="WP_015010707.1">
    <property type="nucleotide sequence ID" value="NC_018704.1"/>
</dbReference>
<gene>
    <name evidence="2" type="ordered locus">AXY_19890</name>
</gene>
<dbReference type="OrthoDB" id="3213544at2"/>
<dbReference type="InterPro" id="IPR022452">
    <property type="entry name" value="MqsA"/>
</dbReference>
<dbReference type="GO" id="GO:0003677">
    <property type="term" value="F:DNA binding"/>
    <property type="evidence" value="ECO:0007669"/>
    <property type="project" value="InterPro"/>
</dbReference>
<dbReference type="PATRIC" id="fig|698758.3.peg.1992"/>
<dbReference type="Pfam" id="PF13274">
    <property type="entry name" value="SocA_Panacea"/>
    <property type="match status" value="1"/>
</dbReference>
<dbReference type="SUPFAM" id="SSF47413">
    <property type="entry name" value="lambda repressor-like DNA-binding domains"/>
    <property type="match status" value="1"/>
</dbReference>
<dbReference type="EMBL" id="AP012050">
    <property type="protein sequence ID" value="BAM48121.1"/>
    <property type="molecule type" value="Genomic_DNA"/>
</dbReference>